<protein>
    <recommendedName>
        <fullName evidence="6">Pentatricopeptide repeat-containing protein</fullName>
    </recommendedName>
</protein>
<feature type="repeat" description="PPR" evidence="3">
    <location>
        <begin position="319"/>
        <end position="353"/>
    </location>
</feature>
<dbReference type="PANTHER" id="PTHR47941">
    <property type="entry name" value="PENTATRICOPEPTIDE REPEAT-CONTAINING PROTEIN 3, MITOCHONDRIAL"/>
    <property type="match status" value="1"/>
</dbReference>
<dbReference type="OrthoDB" id="185373at2759"/>
<feature type="repeat" description="PPR" evidence="3">
    <location>
        <begin position="389"/>
        <end position="419"/>
    </location>
</feature>
<dbReference type="InterPro" id="IPR002885">
    <property type="entry name" value="PPR_rpt"/>
</dbReference>
<feature type="repeat" description="PPR" evidence="3">
    <location>
        <begin position="213"/>
        <end position="247"/>
    </location>
</feature>
<feature type="repeat" description="PPR" evidence="3">
    <location>
        <begin position="425"/>
        <end position="459"/>
    </location>
</feature>
<dbReference type="InterPro" id="IPR011990">
    <property type="entry name" value="TPR-like_helical_dom_sf"/>
</dbReference>
<proteinExistence type="inferred from homology"/>
<sequence>MLRRRPPPLLPPYTSILLARLCASRQTSAPAAAVHGSHYPWVAKVVSTVFLLFPSQAAAAARLAVLREAIFIPSVAVLAIRRLGSPKLAVEFFKAARSICCGDSSLAAATYEKMVVRMLCQSGHKGIALEIFERMPRRHPVDCIILECLVNSFAQAGELDTAMGLLRRAPEFGCQVPAYVNNNLMSQLMGRGRVQEVVDFFVGQLGSLYFTPDTCSFNITIKGLLKMGEIDKALEFAKDMDKFHCRPDKFTHNILIDGLCKANRVERGHEILRDILLNRSGEVNVITYTSIISGYCRVGKMMEACCAFDDMVNSGIRPNQVTYNILINGYGKAGDMASAVSMYENMVAQGCSPDVVTFTSLIDGYCRSGQVDDALKIWHGMCEKGVRPNAYTFAVVVNALCKVNRVSEARDLLTEMKGRTDIVPKPFIYNPVLDGFCKAGNIEDANLIFREMVERKCSPDTVTYTVLIIGHCMKGRMSEAIALFDKMGQSGCSPDNITVRSLISCLLKAGMPSEANRIMLSVSGKKLDRDFYSSSSNPIIIIAAGAWLKGQLSCIWILSLYSIFNSPFVPLELGDRN</sequence>
<organism evidence="4 5">
    <name type="scientific">Colocasia esculenta</name>
    <name type="common">Wild taro</name>
    <name type="synonym">Arum esculentum</name>
    <dbReference type="NCBI Taxonomy" id="4460"/>
    <lineage>
        <taxon>Eukaryota</taxon>
        <taxon>Viridiplantae</taxon>
        <taxon>Streptophyta</taxon>
        <taxon>Embryophyta</taxon>
        <taxon>Tracheophyta</taxon>
        <taxon>Spermatophyta</taxon>
        <taxon>Magnoliopsida</taxon>
        <taxon>Liliopsida</taxon>
        <taxon>Araceae</taxon>
        <taxon>Aroideae</taxon>
        <taxon>Colocasieae</taxon>
        <taxon>Colocasia</taxon>
    </lineage>
</organism>
<feature type="repeat" description="PPR" evidence="3">
    <location>
        <begin position="354"/>
        <end position="388"/>
    </location>
</feature>
<evidence type="ECO:0000256" key="3">
    <source>
        <dbReference type="PROSITE-ProRule" id="PRU00708"/>
    </source>
</evidence>
<comment type="similarity">
    <text evidence="1">Belongs to the PPR family. P subfamily.</text>
</comment>
<evidence type="ECO:0000313" key="4">
    <source>
        <dbReference type="EMBL" id="MQL87718.1"/>
    </source>
</evidence>
<feature type="repeat" description="PPR" evidence="3">
    <location>
        <begin position="248"/>
        <end position="278"/>
    </location>
</feature>
<feature type="repeat" description="PPR" evidence="3">
    <location>
        <begin position="284"/>
        <end position="318"/>
    </location>
</feature>
<dbReference type="Gene3D" id="1.25.40.10">
    <property type="entry name" value="Tetratricopeptide repeat domain"/>
    <property type="match status" value="5"/>
</dbReference>
<comment type="caution">
    <text evidence="4">The sequence shown here is derived from an EMBL/GenBank/DDBJ whole genome shotgun (WGS) entry which is preliminary data.</text>
</comment>
<evidence type="ECO:0000313" key="5">
    <source>
        <dbReference type="Proteomes" id="UP000652761"/>
    </source>
</evidence>
<reference evidence="4" key="1">
    <citation type="submission" date="2017-07" db="EMBL/GenBank/DDBJ databases">
        <title>Taro Niue Genome Assembly and Annotation.</title>
        <authorList>
            <person name="Atibalentja N."/>
            <person name="Keating K."/>
            <person name="Fields C.J."/>
        </authorList>
    </citation>
    <scope>NUCLEOTIDE SEQUENCE</scope>
    <source>
        <strain evidence="4">Niue_2</strain>
        <tissue evidence="4">Leaf</tissue>
    </source>
</reference>
<dbReference type="Pfam" id="PF13041">
    <property type="entry name" value="PPR_2"/>
    <property type="match status" value="3"/>
</dbReference>
<dbReference type="Proteomes" id="UP000652761">
    <property type="component" value="Unassembled WGS sequence"/>
</dbReference>
<dbReference type="Pfam" id="PF01535">
    <property type="entry name" value="PPR"/>
    <property type="match status" value="2"/>
</dbReference>
<dbReference type="AlphaFoldDB" id="A0A843UVZ7"/>
<keyword evidence="5" id="KW-1185">Reference proteome</keyword>
<evidence type="ECO:0008006" key="6">
    <source>
        <dbReference type="Google" id="ProtNLM"/>
    </source>
</evidence>
<name>A0A843UVZ7_COLES</name>
<evidence type="ECO:0000256" key="1">
    <source>
        <dbReference type="ARBA" id="ARBA00007626"/>
    </source>
</evidence>
<keyword evidence="2" id="KW-0677">Repeat</keyword>
<gene>
    <name evidence="4" type="ORF">Taro_020259</name>
</gene>
<feature type="repeat" description="PPR" evidence="3">
    <location>
        <begin position="460"/>
        <end position="494"/>
    </location>
</feature>
<dbReference type="Pfam" id="PF12854">
    <property type="entry name" value="PPR_1"/>
    <property type="match status" value="2"/>
</dbReference>
<accession>A0A843UVZ7</accession>
<dbReference type="PROSITE" id="PS51375">
    <property type="entry name" value="PPR"/>
    <property type="match status" value="8"/>
</dbReference>
<evidence type="ECO:0000256" key="2">
    <source>
        <dbReference type="ARBA" id="ARBA00022737"/>
    </source>
</evidence>
<dbReference type="NCBIfam" id="TIGR00756">
    <property type="entry name" value="PPR"/>
    <property type="match status" value="8"/>
</dbReference>
<dbReference type="EMBL" id="NMUH01001000">
    <property type="protein sequence ID" value="MQL87718.1"/>
    <property type="molecule type" value="Genomic_DNA"/>
</dbReference>